<dbReference type="GO" id="GO:0016757">
    <property type="term" value="F:glycosyltransferase activity"/>
    <property type="evidence" value="ECO:0007669"/>
    <property type="project" value="TreeGrafter"/>
</dbReference>
<dbReference type="PANTHER" id="PTHR46401:SF2">
    <property type="entry name" value="GLYCOSYLTRANSFERASE WBBK-RELATED"/>
    <property type="match status" value="1"/>
</dbReference>
<protein>
    <submittedName>
        <fullName evidence="2">Group 1 glycosyl transferase</fullName>
    </submittedName>
</protein>
<evidence type="ECO:0000256" key="1">
    <source>
        <dbReference type="ARBA" id="ARBA00022679"/>
    </source>
</evidence>
<organism evidence="2 3">
    <name type="scientific">Flavobacterium anhuiense</name>
    <dbReference type="NCBI Taxonomy" id="459526"/>
    <lineage>
        <taxon>Bacteria</taxon>
        <taxon>Pseudomonadati</taxon>
        <taxon>Bacteroidota</taxon>
        <taxon>Flavobacteriia</taxon>
        <taxon>Flavobacteriales</taxon>
        <taxon>Flavobacteriaceae</taxon>
        <taxon>Flavobacterium</taxon>
    </lineage>
</organism>
<name>A0A444VTS3_9FLAO</name>
<dbReference type="OrthoDB" id="1059846at2"/>
<dbReference type="Gene3D" id="3.40.50.2000">
    <property type="entry name" value="Glycogen Phosphorylase B"/>
    <property type="match status" value="2"/>
</dbReference>
<gene>
    <name evidence="2" type="ORF">NU08_3965</name>
</gene>
<dbReference type="RefSeq" id="WP_129748675.1">
    <property type="nucleotide sequence ID" value="NZ_JUIV01000020.1"/>
</dbReference>
<evidence type="ECO:0000313" key="3">
    <source>
        <dbReference type="Proteomes" id="UP000290433"/>
    </source>
</evidence>
<sequence length="380" mass="44699">MKILYFYPENPLSYSQGNNSRALSLLNYFKDRSIHLDFVGEHSDVFTEDSIKELKKEKLIQNGYLLKKKKKSENIIRYYLDYSFPKKLNSRFKDFDRTKFGHKDQFLKIINDGDYDIVIISYVYWSSLFNMELNGNKTKWIVDTHDFLTSQFQDNKKFSLDRYFKKEIDLMKKFDCVWVISNEEKYLFSQFLKIPVHLVAHSLPKTEISLNTEKTIDIVYVASENFHNVKSADWFFKKVYPLLPLDIRITVVGKINKHIPKLQNVENLLLVKDLNEVYKKTRITICPMLSGTGVKIKVIESLSHGLPVVCTERGVDGLINKTNNGCLTSNDPLLFSAYIQRLLNDSEFYNKHHLEAKSFFENNFDTKRTYEVLDAIFFQQ</sequence>
<accession>A0A444VTS3</accession>
<dbReference type="Pfam" id="PF13692">
    <property type="entry name" value="Glyco_trans_1_4"/>
    <property type="match status" value="1"/>
</dbReference>
<dbReference type="EMBL" id="JUIV01000020">
    <property type="protein sequence ID" value="RYJ37027.1"/>
    <property type="molecule type" value="Genomic_DNA"/>
</dbReference>
<dbReference type="PANTHER" id="PTHR46401">
    <property type="entry name" value="GLYCOSYLTRANSFERASE WBBK-RELATED"/>
    <property type="match status" value="1"/>
</dbReference>
<comment type="caution">
    <text evidence="2">The sequence shown here is derived from an EMBL/GenBank/DDBJ whole genome shotgun (WGS) entry which is preliminary data.</text>
</comment>
<dbReference type="SUPFAM" id="SSF53756">
    <property type="entry name" value="UDP-Glycosyltransferase/glycogen phosphorylase"/>
    <property type="match status" value="1"/>
</dbReference>
<keyword evidence="1 2" id="KW-0808">Transferase</keyword>
<dbReference type="GO" id="GO:0009103">
    <property type="term" value="P:lipopolysaccharide biosynthetic process"/>
    <property type="evidence" value="ECO:0007669"/>
    <property type="project" value="TreeGrafter"/>
</dbReference>
<evidence type="ECO:0000313" key="2">
    <source>
        <dbReference type="EMBL" id="RYJ37027.1"/>
    </source>
</evidence>
<proteinExistence type="predicted"/>
<reference evidence="2 3" key="1">
    <citation type="submission" date="2014-12" db="EMBL/GenBank/DDBJ databases">
        <title>Genome sequence of Flavobacterium anhuiense RCM74.</title>
        <authorList>
            <person name="Kim J.F."/>
            <person name="Song J.Y."/>
            <person name="Kwak M.-J."/>
            <person name="Lee S.-W."/>
        </authorList>
    </citation>
    <scope>NUCLEOTIDE SEQUENCE [LARGE SCALE GENOMIC DNA]</scope>
    <source>
        <strain evidence="2 3">RCM74</strain>
    </source>
</reference>
<dbReference type="Proteomes" id="UP000290433">
    <property type="component" value="Unassembled WGS sequence"/>
</dbReference>
<dbReference type="AlphaFoldDB" id="A0A444VTS3"/>